<feature type="compositionally biased region" description="Low complexity" evidence="1">
    <location>
        <begin position="8"/>
        <end position="33"/>
    </location>
</feature>
<proteinExistence type="predicted"/>
<reference evidence="2" key="1">
    <citation type="submission" date="2022-03" db="EMBL/GenBank/DDBJ databases">
        <authorList>
            <person name="Lindestad O."/>
        </authorList>
    </citation>
    <scope>NUCLEOTIDE SEQUENCE</scope>
</reference>
<name>A0A8S4QNJ4_9NEOP</name>
<feature type="region of interest" description="Disordered" evidence="1">
    <location>
        <begin position="1"/>
        <end position="50"/>
    </location>
</feature>
<sequence>HSSKSTHSESNSSGSSGYGGKPSSSGYSSNNQSQIAEKRNKEKELKKKRPMQFIQSDLKANMAKKAIQKIPLLTPVFEFSKAEIVSLETVRLIVKSIKSVIGIHINCLTDCLKHIV</sequence>
<evidence type="ECO:0000313" key="2">
    <source>
        <dbReference type="EMBL" id="CAH2215594.1"/>
    </source>
</evidence>
<feature type="compositionally biased region" description="Basic and acidic residues" evidence="1">
    <location>
        <begin position="36"/>
        <end position="45"/>
    </location>
</feature>
<dbReference type="AlphaFoldDB" id="A0A8S4QNJ4"/>
<dbReference type="EMBL" id="CAKXAJ010012139">
    <property type="protein sequence ID" value="CAH2215594.1"/>
    <property type="molecule type" value="Genomic_DNA"/>
</dbReference>
<accession>A0A8S4QNJ4</accession>
<organism evidence="2 3">
    <name type="scientific">Pararge aegeria aegeria</name>
    <dbReference type="NCBI Taxonomy" id="348720"/>
    <lineage>
        <taxon>Eukaryota</taxon>
        <taxon>Metazoa</taxon>
        <taxon>Ecdysozoa</taxon>
        <taxon>Arthropoda</taxon>
        <taxon>Hexapoda</taxon>
        <taxon>Insecta</taxon>
        <taxon>Pterygota</taxon>
        <taxon>Neoptera</taxon>
        <taxon>Endopterygota</taxon>
        <taxon>Lepidoptera</taxon>
        <taxon>Glossata</taxon>
        <taxon>Ditrysia</taxon>
        <taxon>Papilionoidea</taxon>
        <taxon>Nymphalidae</taxon>
        <taxon>Satyrinae</taxon>
        <taxon>Satyrini</taxon>
        <taxon>Parargina</taxon>
        <taxon>Pararge</taxon>
    </lineage>
</organism>
<evidence type="ECO:0000256" key="1">
    <source>
        <dbReference type="SAM" id="MobiDB-lite"/>
    </source>
</evidence>
<evidence type="ECO:0000313" key="3">
    <source>
        <dbReference type="Proteomes" id="UP000838756"/>
    </source>
</evidence>
<gene>
    <name evidence="2" type="primary">jg3543</name>
    <name evidence="2" type="ORF">PAEG_LOCUS3724</name>
</gene>
<protein>
    <submittedName>
        <fullName evidence="2">Jg3543 protein</fullName>
    </submittedName>
</protein>
<feature type="non-terminal residue" evidence="2">
    <location>
        <position position="1"/>
    </location>
</feature>
<dbReference type="Proteomes" id="UP000838756">
    <property type="component" value="Unassembled WGS sequence"/>
</dbReference>
<keyword evidence="3" id="KW-1185">Reference proteome</keyword>
<comment type="caution">
    <text evidence="2">The sequence shown here is derived from an EMBL/GenBank/DDBJ whole genome shotgun (WGS) entry which is preliminary data.</text>
</comment>